<keyword evidence="2" id="KW-1185">Reference proteome</keyword>
<evidence type="ECO:0000313" key="2">
    <source>
        <dbReference type="Proteomes" id="UP000265520"/>
    </source>
</evidence>
<comment type="caution">
    <text evidence="1">The sequence shown here is derived from an EMBL/GenBank/DDBJ whole genome shotgun (WGS) entry which is preliminary data.</text>
</comment>
<feature type="non-terminal residue" evidence="1">
    <location>
        <position position="69"/>
    </location>
</feature>
<accession>A0A392U761</accession>
<organism evidence="1 2">
    <name type="scientific">Trifolium medium</name>
    <dbReference type="NCBI Taxonomy" id="97028"/>
    <lineage>
        <taxon>Eukaryota</taxon>
        <taxon>Viridiplantae</taxon>
        <taxon>Streptophyta</taxon>
        <taxon>Embryophyta</taxon>
        <taxon>Tracheophyta</taxon>
        <taxon>Spermatophyta</taxon>
        <taxon>Magnoliopsida</taxon>
        <taxon>eudicotyledons</taxon>
        <taxon>Gunneridae</taxon>
        <taxon>Pentapetalae</taxon>
        <taxon>rosids</taxon>
        <taxon>fabids</taxon>
        <taxon>Fabales</taxon>
        <taxon>Fabaceae</taxon>
        <taxon>Papilionoideae</taxon>
        <taxon>50 kb inversion clade</taxon>
        <taxon>NPAAA clade</taxon>
        <taxon>Hologalegina</taxon>
        <taxon>IRL clade</taxon>
        <taxon>Trifolieae</taxon>
        <taxon>Trifolium</taxon>
    </lineage>
</organism>
<dbReference type="EMBL" id="LXQA010733608">
    <property type="protein sequence ID" value="MCI68270.1"/>
    <property type="molecule type" value="Genomic_DNA"/>
</dbReference>
<evidence type="ECO:0000313" key="1">
    <source>
        <dbReference type="EMBL" id="MCI68270.1"/>
    </source>
</evidence>
<proteinExistence type="predicted"/>
<name>A0A392U761_9FABA</name>
<dbReference type="AlphaFoldDB" id="A0A392U761"/>
<sequence>MLTPTEEEKLLIEAKKVNDSLEGELNGIIPIYCWHTPKKAEDFKPDVQPREDVTPTLGDVVKKEVMKPF</sequence>
<reference evidence="1 2" key="1">
    <citation type="journal article" date="2018" name="Front. Plant Sci.">
        <title>Red Clover (Trifolium pratense) and Zigzag Clover (T. medium) - A Picture of Genomic Similarities and Differences.</title>
        <authorList>
            <person name="Dluhosova J."/>
            <person name="Istvanek J."/>
            <person name="Nedelnik J."/>
            <person name="Repkova J."/>
        </authorList>
    </citation>
    <scope>NUCLEOTIDE SEQUENCE [LARGE SCALE GENOMIC DNA]</scope>
    <source>
        <strain evidence="2">cv. 10/8</strain>
        <tissue evidence="1">Leaf</tissue>
    </source>
</reference>
<protein>
    <submittedName>
        <fullName evidence="1">Uncharacterized protein</fullName>
    </submittedName>
</protein>
<dbReference type="Proteomes" id="UP000265520">
    <property type="component" value="Unassembled WGS sequence"/>
</dbReference>